<feature type="domain" description="DUF4384" evidence="2">
    <location>
        <begin position="63"/>
        <end position="138"/>
    </location>
</feature>
<evidence type="ECO:0000259" key="2">
    <source>
        <dbReference type="Pfam" id="PF14326"/>
    </source>
</evidence>
<dbReference type="Proteomes" id="UP001064087">
    <property type="component" value="Chromosome"/>
</dbReference>
<evidence type="ECO:0000313" key="3">
    <source>
        <dbReference type="EMBL" id="UXX82436.1"/>
    </source>
</evidence>
<evidence type="ECO:0000313" key="4">
    <source>
        <dbReference type="Proteomes" id="UP001064087"/>
    </source>
</evidence>
<organism evidence="3 4">
    <name type="scientific">Roseovarius pelagicus</name>
    <dbReference type="NCBI Taxonomy" id="2980108"/>
    <lineage>
        <taxon>Bacteria</taxon>
        <taxon>Pseudomonadati</taxon>
        <taxon>Pseudomonadota</taxon>
        <taxon>Alphaproteobacteria</taxon>
        <taxon>Rhodobacterales</taxon>
        <taxon>Roseobacteraceae</taxon>
        <taxon>Roseovarius</taxon>
    </lineage>
</organism>
<dbReference type="EMBL" id="CP106738">
    <property type="protein sequence ID" value="UXX82436.1"/>
    <property type="molecule type" value="Genomic_DNA"/>
</dbReference>
<evidence type="ECO:0000256" key="1">
    <source>
        <dbReference type="SAM" id="SignalP"/>
    </source>
</evidence>
<name>A0ABY6D8I8_9RHOB</name>
<dbReference type="RefSeq" id="WP_165194221.1">
    <property type="nucleotide sequence ID" value="NZ_CP106738.1"/>
</dbReference>
<proteinExistence type="predicted"/>
<dbReference type="InterPro" id="IPR025493">
    <property type="entry name" value="DUF4384"/>
</dbReference>
<feature type="chain" id="PRO_5046958616" evidence="1">
    <location>
        <begin position="23"/>
        <end position="197"/>
    </location>
</feature>
<keyword evidence="4" id="KW-1185">Reference proteome</keyword>
<gene>
    <name evidence="3" type="ORF">N7U68_15225</name>
</gene>
<sequence length="197" mass="20753">MFKTFKITATAALMSVASVAFADMGNLDSFRALSAVEVAETEMVAAIKPIAVADEASASKGVLTAGDRIAFELSGVEGAKIYILNMDSAGTIQMIYPNKYVEGGEAQTEDMMMVPAEGASYEFEVSGEGGSEVVKVIAIDGESSAFDALIASLFDTEKTFPRAIQPAEPTTDALTAFFESSDGAKIREATLEYVIAK</sequence>
<protein>
    <submittedName>
        <fullName evidence="3">DUF4384 domain-containing protein</fullName>
    </submittedName>
</protein>
<accession>A0ABY6D8I8</accession>
<feature type="signal peptide" evidence="1">
    <location>
        <begin position="1"/>
        <end position="22"/>
    </location>
</feature>
<dbReference type="Pfam" id="PF14326">
    <property type="entry name" value="DUF4384"/>
    <property type="match status" value="1"/>
</dbReference>
<reference evidence="3" key="1">
    <citation type="submission" date="2022-10" db="EMBL/GenBank/DDBJ databases">
        <title>Roseovarius pelagicus sp. nov., isolated from Arctic seawater.</title>
        <authorList>
            <person name="Hong Y.W."/>
            <person name="Hwang C.Y."/>
        </authorList>
    </citation>
    <scope>NUCLEOTIDE SEQUENCE</scope>
    <source>
        <strain evidence="3">HL-MP18</strain>
    </source>
</reference>
<keyword evidence="1" id="KW-0732">Signal</keyword>